<feature type="domain" description="Tyr recombinase" evidence="2">
    <location>
        <begin position="196"/>
        <end position="461"/>
    </location>
</feature>
<dbReference type="InterPro" id="IPR002104">
    <property type="entry name" value="Integrase_catalytic"/>
</dbReference>
<dbReference type="InterPro" id="IPR011010">
    <property type="entry name" value="DNA_brk_join_enz"/>
</dbReference>
<reference evidence="3 5" key="1">
    <citation type="submission" date="2019-03" db="EMBL/GenBank/DDBJ databases">
        <title>Complete Genome Sequence of Paraburkholderia dipogonis ICMP 19430T, a Nitrogen-fixing Symbiont of the South African Invasive Legume Dipogon lignosus in New Zealand.</title>
        <authorList>
            <person name="De Meyer S.E."/>
        </authorList>
    </citation>
    <scope>NUCLEOTIDE SEQUENCE [LARGE SCALE GENOMIC DNA]</scope>
    <source>
        <strain evidence="3 5">ICMP 19430</strain>
    </source>
</reference>
<evidence type="ECO:0000259" key="2">
    <source>
        <dbReference type="PROSITE" id="PS51898"/>
    </source>
</evidence>
<proteinExistence type="predicted"/>
<comment type="caution">
    <text evidence="3">The sequence shown here is derived from an EMBL/GenBank/DDBJ whole genome shotgun (WGS) entry which is preliminary data.</text>
</comment>
<dbReference type="Gene3D" id="1.10.443.10">
    <property type="entry name" value="Intergrase catalytic core"/>
    <property type="match status" value="1"/>
</dbReference>
<dbReference type="GO" id="GO:0006310">
    <property type="term" value="P:DNA recombination"/>
    <property type="evidence" value="ECO:0007669"/>
    <property type="project" value="UniProtKB-KW"/>
</dbReference>
<gene>
    <name evidence="4" type="ORF">E2553_40160</name>
    <name evidence="3" type="ORF">E2553_46015</name>
</gene>
<dbReference type="RefSeq" id="WP_134466153.1">
    <property type="nucleotide sequence ID" value="NZ_JBHSSZ010000022.1"/>
</dbReference>
<dbReference type="PROSITE" id="PS51898">
    <property type="entry name" value="TYR_RECOMBINASE"/>
    <property type="match status" value="1"/>
</dbReference>
<accession>A0A4Y8MHL7</accession>
<protein>
    <recommendedName>
        <fullName evidence="2">Tyr recombinase domain-containing protein</fullName>
    </recommendedName>
</protein>
<organism evidence="3 5">
    <name type="scientific">Paraburkholderia dipogonis</name>
    <dbReference type="NCBI Taxonomy" id="1211383"/>
    <lineage>
        <taxon>Bacteria</taxon>
        <taxon>Pseudomonadati</taxon>
        <taxon>Pseudomonadota</taxon>
        <taxon>Betaproteobacteria</taxon>
        <taxon>Burkholderiales</taxon>
        <taxon>Burkholderiaceae</taxon>
        <taxon>Paraburkholderia</taxon>
    </lineage>
</organism>
<dbReference type="GO" id="GO:0015074">
    <property type="term" value="P:DNA integration"/>
    <property type="evidence" value="ECO:0007669"/>
    <property type="project" value="InterPro"/>
</dbReference>
<dbReference type="InterPro" id="IPR013762">
    <property type="entry name" value="Integrase-like_cat_sf"/>
</dbReference>
<evidence type="ECO:0000313" key="4">
    <source>
        <dbReference type="EMBL" id="TFE37630.1"/>
    </source>
</evidence>
<dbReference type="EMBL" id="SNVI01000005">
    <property type="protein sequence ID" value="TFE37630.1"/>
    <property type="molecule type" value="Genomic_DNA"/>
</dbReference>
<evidence type="ECO:0000313" key="3">
    <source>
        <dbReference type="EMBL" id="TFE36980.1"/>
    </source>
</evidence>
<evidence type="ECO:0000256" key="1">
    <source>
        <dbReference type="ARBA" id="ARBA00023172"/>
    </source>
</evidence>
<name>A0A4Y8MHL7_9BURK</name>
<dbReference type="AlphaFoldDB" id="A0A4Y8MHL7"/>
<dbReference type="GO" id="GO:0003677">
    <property type="term" value="F:DNA binding"/>
    <property type="evidence" value="ECO:0007669"/>
    <property type="project" value="InterPro"/>
</dbReference>
<dbReference type="EMBL" id="SNVI01000008">
    <property type="protein sequence ID" value="TFE36980.1"/>
    <property type="molecule type" value="Genomic_DNA"/>
</dbReference>
<dbReference type="Proteomes" id="UP000297385">
    <property type="component" value="Unassembled WGS sequence"/>
</dbReference>
<keyword evidence="1" id="KW-0233">DNA recombination</keyword>
<evidence type="ECO:0000313" key="5">
    <source>
        <dbReference type="Proteomes" id="UP000297385"/>
    </source>
</evidence>
<sequence length="499" mass="58435">MPQRRCWSIKYIHTREFPKYRFPLVFLNGQPSYVINQWVSHMIRNGVGQSLLQERLRAVLHLCDFCFWRYGDEELSPASKRTLVTDFLEAKQRGTGNGTPDENSWLGWKPANRNNLKRYLAGINTFDEWQATYHLARRLNPFDTVVLDAVQSHAAFRSREKWDLLLHLFPSRSLTQRRHSHQLPAVHKRHTGKRQSTHKVFPLEAFVDLVEQCSNPRDKMLYLQLFGLGMRGSEVLHLYLEDVFGVSKQGEARVRLDDPETGEWRWFDSTGKSRRGSRSTYLQSEWANEEFRDEIPQLHRLRPRTLYGSRGGMHSGFKGMSFHFDESASPELFGHEALWIDPRLGVYYLTCLKMYLAENFHGKPPRWPFHPWLYIQLDRKSHGMPMTIPALRKMWMRDLSRLKLGHLGLGLHSLRHLAGYYCASVLHHPLPTTQALLRHASQLSTETYYHLSPEVVREQLRHAVGTAFMSPSAHARADRPRPVLDLPKHWAPRYRFIEE</sequence>
<dbReference type="SUPFAM" id="SSF56349">
    <property type="entry name" value="DNA breaking-rejoining enzymes"/>
    <property type="match status" value="1"/>
</dbReference>